<evidence type="ECO:0000256" key="1">
    <source>
        <dbReference type="ARBA" id="ARBA00022700"/>
    </source>
</evidence>
<keyword evidence="1" id="KW-0734">Signal transduction inhibitor</keyword>
<dbReference type="InterPro" id="IPR000591">
    <property type="entry name" value="DEP_dom"/>
</dbReference>
<feature type="region of interest" description="Disordered" evidence="2">
    <location>
        <begin position="1"/>
        <end position="57"/>
    </location>
</feature>
<dbReference type="SMART" id="SM00315">
    <property type="entry name" value="RGS"/>
    <property type="match status" value="1"/>
</dbReference>
<proteinExistence type="predicted"/>
<evidence type="ECO:0000313" key="5">
    <source>
        <dbReference type="EMBL" id="KAH6599785.1"/>
    </source>
</evidence>
<dbReference type="Gene3D" id="1.10.1240.60">
    <property type="match status" value="1"/>
</dbReference>
<dbReference type="SMART" id="SM01224">
    <property type="entry name" value="G_gamma"/>
    <property type="match status" value="1"/>
</dbReference>
<comment type="caution">
    <text evidence="5">The sequence shown here is derived from an EMBL/GenBank/DDBJ whole genome shotgun (WGS) entry which is preliminary data.</text>
</comment>
<dbReference type="InterPro" id="IPR016137">
    <property type="entry name" value="RGS"/>
</dbReference>
<gene>
    <name evidence="5" type="ORF">BASA50_002809</name>
</gene>
<dbReference type="CDD" id="cd04371">
    <property type="entry name" value="DEP"/>
    <property type="match status" value="1"/>
</dbReference>
<dbReference type="EMBL" id="JAFCIX010000060">
    <property type="protein sequence ID" value="KAH6599785.1"/>
    <property type="molecule type" value="Genomic_DNA"/>
</dbReference>
<dbReference type="PRINTS" id="PR01301">
    <property type="entry name" value="RGSPROTEIN"/>
</dbReference>
<dbReference type="InterPro" id="IPR036305">
    <property type="entry name" value="RGS_sf"/>
</dbReference>
<dbReference type="InterPro" id="IPR036388">
    <property type="entry name" value="WH-like_DNA-bd_sf"/>
</dbReference>
<dbReference type="PANTHER" id="PTHR45746">
    <property type="entry name" value="LP21163P"/>
    <property type="match status" value="1"/>
</dbReference>
<dbReference type="Pfam" id="PF18148">
    <property type="entry name" value="RGS_DHEX"/>
    <property type="match status" value="1"/>
</dbReference>
<dbReference type="InterPro" id="IPR047017">
    <property type="entry name" value="RGS6/7/9/11_DHEX_sf"/>
</dbReference>
<dbReference type="PROSITE" id="PS50186">
    <property type="entry name" value="DEP"/>
    <property type="match status" value="1"/>
</dbReference>
<name>A0ABQ8FKC2_9FUNG</name>
<feature type="compositionally biased region" description="Polar residues" evidence="2">
    <location>
        <begin position="133"/>
        <end position="144"/>
    </location>
</feature>
<dbReference type="Gene3D" id="4.10.260.10">
    <property type="entry name" value="Transducin (heterotrimeric G protein), gamma chain"/>
    <property type="match status" value="1"/>
</dbReference>
<dbReference type="Gene3D" id="1.10.10.10">
    <property type="entry name" value="Winged helix-like DNA-binding domain superfamily/Winged helix DNA-binding domain"/>
    <property type="match status" value="1"/>
</dbReference>
<feature type="domain" description="DEP" evidence="4">
    <location>
        <begin position="232"/>
        <end position="306"/>
    </location>
</feature>
<dbReference type="Proteomes" id="UP001648503">
    <property type="component" value="Unassembled WGS sequence"/>
</dbReference>
<dbReference type="InterPro" id="IPR040759">
    <property type="entry name" value="RGS_DHEX"/>
</dbReference>
<feature type="region of interest" description="Disordered" evidence="2">
    <location>
        <begin position="131"/>
        <end position="165"/>
    </location>
</feature>
<dbReference type="PANTHER" id="PTHR45746:SF6">
    <property type="entry name" value="LP21163P"/>
    <property type="match status" value="1"/>
</dbReference>
<protein>
    <recommendedName>
        <fullName evidence="7">RGS domain-containing protein</fullName>
    </recommendedName>
</protein>
<dbReference type="InterPro" id="IPR036284">
    <property type="entry name" value="GGL_sf"/>
</dbReference>
<dbReference type="PROSITE" id="PS50132">
    <property type="entry name" value="RGS"/>
    <property type="match status" value="1"/>
</dbReference>
<dbReference type="InterPro" id="IPR044926">
    <property type="entry name" value="RGS_subdomain_2"/>
</dbReference>
<accession>A0ABQ8FKC2</accession>
<keyword evidence="6" id="KW-1185">Reference proteome</keyword>
<organism evidence="5 6">
    <name type="scientific">Batrachochytrium salamandrivorans</name>
    <dbReference type="NCBI Taxonomy" id="1357716"/>
    <lineage>
        <taxon>Eukaryota</taxon>
        <taxon>Fungi</taxon>
        <taxon>Fungi incertae sedis</taxon>
        <taxon>Chytridiomycota</taxon>
        <taxon>Chytridiomycota incertae sedis</taxon>
        <taxon>Chytridiomycetes</taxon>
        <taxon>Rhizophydiales</taxon>
        <taxon>Rhizophydiales incertae sedis</taxon>
        <taxon>Batrachochytrium</taxon>
    </lineage>
</organism>
<reference evidence="5 6" key="1">
    <citation type="submission" date="2021-02" db="EMBL/GenBank/DDBJ databases">
        <title>Variation within the Batrachochytrium salamandrivorans European outbreak.</title>
        <authorList>
            <person name="Kelly M."/>
            <person name="Pasmans F."/>
            <person name="Shea T.P."/>
            <person name="Munoz J.F."/>
            <person name="Carranza S."/>
            <person name="Cuomo C.A."/>
            <person name="Martel A."/>
        </authorList>
    </citation>
    <scope>NUCLEOTIDE SEQUENCE [LARGE SCALE GENOMIC DNA]</scope>
    <source>
        <strain evidence="5 6">AMFP18/2</strain>
    </source>
</reference>
<sequence length="639" mass="72027">MERSATGDHSASTCNIEAPDELVKGHSSCYGPSRDSSSAKPTEPRTPAHSILDVKPGHPLKLSSQDYTSCAPAHQKQSSVLEGVLRDVTTEVTIARRAKNATGSAPILTGVSTELAASTLLVDLKSRKKDDSMASTTSVSSNLGSGRFTPTRGQRPKSHGVSISNSRSMTFSNLSSNSTDLDIYDAKYLSDTVKILPKMDQTKSSKIRDGWSLIKQKRLAMMETVLARLANPITGIQQKKKMLSITKFTLSFSGSEIYEWLVENCKFLVKEEALRFAQELMDCGYLISSEFLEKFDQHASHYIIQHPSLWITRVGQPSDFDYAVSLLKRCLRNNVTDILKFYEEERLDELKKVYHSIWHEAEAKVVSDGRIEKSMKSGDKRMFRVQEASFWKVQRPVTVTTSPGYADESEPADKMAERFTEEEFCDALPQNEQILFLEKKIDQLHISISQNRVKASVSCKSTTHWSSLFQLIDPLLNGANNAWILDDAGIWEIRRTSPKRCEVEVWCNSLQDLFNDPLGFKYFDDFLATEFSQENLHFYKKCQDIGQTASNQEFYEEAKAIYLQFIKVGSPNELNINSNTRSAIIAIFEPKDGCTNIKIPFDCFDDASKHIFSLMAKDSYTRFCNSDLIQSFLNESSTP</sequence>
<dbReference type="InterPro" id="IPR036390">
    <property type="entry name" value="WH_DNA-bd_sf"/>
</dbReference>
<dbReference type="SUPFAM" id="SSF48097">
    <property type="entry name" value="Regulator of G-protein signaling, RGS"/>
    <property type="match status" value="1"/>
</dbReference>
<evidence type="ECO:0008006" key="7">
    <source>
        <dbReference type="Google" id="ProtNLM"/>
    </source>
</evidence>
<dbReference type="InterPro" id="IPR047016">
    <property type="entry name" value="RGS6/7/9/11"/>
</dbReference>
<dbReference type="SUPFAM" id="SSF46785">
    <property type="entry name" value="Winged helix' DNA-binding domain"/>
    <property type="match status" value="1"/>
</dbReference>
<dbReference type="Pfam" id="PF00615">
    <property type="entry name" value="RGS"/>
    <property type="match status" value="1"/>
</dbReference>
<evidence type="ECO:0000256" key="2">
    <source>
        <dbReference type="SAM" id="MobiDB-lite"/>
    </source>
</evidence>
<dbReference type="InterPro" id="IPR015898">
    <property type="entry name" value="G-protein_gamma-like_dom"/>
</dbReference>
<dbReference type="SUPFAM" id="SSF48670">
    <property type="entry name" value="Transducin (heterotrimeric G protein), gamma chain"/>
    <property type="match status" value="1"/>
</dbReference>
<evidence type="ECO:0000259" key="3">
    <source>
        <dbReference type="PROSITE" id="PS50132"/>
    </source>
</evidence>
<feature type="domain" description="RGS" evidence="3">
    <location>
        <begin position="509"/>
        <end position="633"/>
    </location>
</feature>
<evidence type="ECO:0000259" key="4">
    <source>
        <dbReference type="PROSITE" id="PS50186"/>
    </source>
</evidence>
<evidence type="ECO:0000313" key="6">
    <source>
        <dbReference type="Proteomes" id="UP001648503"/>
    </source>
</evidence>
<dbReference type="Gene3D" id="1.10.167.10">
    <property type="entry name" value="Regulator of G-protein Signalling 4, domain 2"/>
    <property type="match status" value="1"/>
</dbReference>